<dbReference type="PANTHER" id="PTHR13504">
    <property type="entry name" value="FIDO DOMAIN-CONTAINING PROTEIN DDB_G0283145"/>
    <property type="match status" value="1"/>
</dbReference>
<dbReference type="SUPFAM" id="SSF140931">
    <property type="entry name" value="Fic-like"/>
    <property type="match status" value="1"/>
</dbReference>
<dbReference type="InterPro" id="IPR036597">
    <property type="entry name" value="Fido-like_dom_sf"/>
</dbReference>
<feature type="binding site" evidence="2">
    <location>
        <begin position="264"/>
        <end position="265"/>
    </location>
    <ligand>
        <name>ATP</name>
        <dbReference type="ChEBI" id="CHEBI:30616"/>
    </ligand>
</feature>
<organism evidence="4 5">
    <name type="scientific">Solemya elarraichensis gill symbiont</name>
    <dbReference type="NCBI Taxonomy" id="1918949"/>
    <lineage>
        <taxon>Bacteria</taxon>
        <taxon>Pseudomonadati</taxon>
        <taxon>Pseudomonadota</taxon>
        <taxon>Gammaproteobacteria</taxon>
        <taxon>sulfur-oxidizing symbionts</taxon>
    </lineage>
</organism>
<keyword evidence="2" id="KW-0547">Nucleotide-binding</keyword>
<dbReference type="PROSITE" id="PS51459">
    <property type="entry name" value="FIDO"/>
    <property type="match status" value="1"/>
</dbReference>
<dbReference type="Gene3D" id="1.10.3290.10">
    <property type="entry name" value="Fido-like domain"/>
    <property type="match status" value="1"/>
</dbReference>
<comment type="caution">
    <text evidence="4">The sequence shown here is derived from an EMBL/GenBank/DDBJ whole genome shotgun (WGS) entry which is preliminary data.</text>
</comment>
<dbReference type="GO" id="GO:0005524">
    <property type="term" value="F:ATP binding"/>
    <property type="evidence" value="ECO:0007669"/>
    <property type="project" value="UniProtKB-KW"/>
</dbReference>
<dbReference type="InterPro" id="IPR040198">
    <property type="entry name" value="Fido_containing"/>
</dbReference>
<feature type="domain" description="Fido" evidence="3">
    <location>
        <begin position="154"/>
        <end position="286"/>
    </location>
</feature>
<keyword evidence="5" id="KW-1185">Reference proteome</keyword>
<feature type="active site" evidence="1">
    <location>
        <position position="228"/>
    </location>
</feature>
<protein>
    <recommendedName>
        <fullName evidence="3">Fido domain-containing protein</fullName>
    </recommendedName>
</protein>
<dbReference type="PANTHER" id="PTHR13504:SF38">
    <property type="entry name" value="FIDO DOMAIN-CONTAINING PROTEIN"/>
    <property type="match status" value="1"/>
</dbReference>
<dbReference type="EMBL" id="MPRK01000036">
    <property type="protein sequence ID" value="OOZ42448.1"/>
    <property type="molecule type" value="Genomic_DNA"/>
</dbReference>
<reference evidence="4 5" key="1">
    <citation type="submission" date="2016-11" db="EMBL/GenBank/DDBJ databases">
        <title>Mixed transmission modes and dynamic genome evolution in an obligate animal-bacterial symbiosis.</title>
        <authorList>
            <person name="Russell S.L."/>
            <person name="Corbett-Detig R.B."/>
            <person name="Cavanaugh C.M."/>
        </authorList>
    </citation>
    <scope>NUCLEOTIDE SEQUENCE [LARGE SCALE GENOMIC DNA]</scope>
    <source>
        <strain evidence="4">Sp-SM6</strain>
    </source>
</reference>
<proteinExistence type="predicted"/>
<dbReference type="AlphaFoldDB" id="A0A1T2LBG5"/>
<dbReference type="InterPro" id="IPR003812">
    <property type="entry name" value="Fido"/>
</dbReference>
<dbReference type="Pfam" id="PF02661">
    <property type="entry name" value="Fic"/>
    <property type="match status" value="1"/>
</dbReference>
<feature type="binding site" evidence="2">
    <location>
        <begin position="232"/>
        <end position="239"/>
    </location>
    <ligand>
        <name>ATP</name>
        <dbReference type="ChEBI" id="CHEBI:30616"/>
    </ligand>
</feature>
<gene>
    <name evidence="4" type="ORF">BOW52_03160</name>
</gene>
<accession>A0A1T2LBG5</accession>
<evidence type="ECO:0000259" key="3">
    <source>
        <dbReference type="PROSITE" id="PS51459"/>
    </source>
</evidence>
<name>A0A1T2LBG5_9GAMM</name>
<evidence type="ECO:0000256" key="2">
    <source>
        <dbReference type="PIRSR" id="PIRSR640198-2"/>
    </source>
</evidence>
<sequence>MYQNISYKEKLEALSGHYKTSVALAADIGVSRMTLVNWRDGPERISQKNRDKVDYLYCREIMLPSMPADWAEGEQVPLPEDVFDQPHINKKLVEQLSFGSLEIETGTQEKEFNQVIREEVVPAATQVKSVLEIANIYHTTWRTINRFRNEPDDVTSAMVRQWHVELMSGVRDDAGFYSTKIRVLPDTDLVLTDPEDIDEEIEYWAIKSRDPKDMMEIAKSHAYFELIHPFGDGNGRVGRLIMLWQCLQAGLMPPMISQYSKALYYVTLEYAQRHGHVGPLATFFNEQAKQSKDMVISGTMPKLTL</sequence>
<keyword evidence="2" id="KW-0067">ATP-binding</keyword>
<evidence type="ECO:0000313" key="4">
    <source>
        <dbReference type="EMBL" id="OOZ42448.1"/>
    </source>
</evidence>
<dbReference type="OrthoDB" id="9807853at2"/>
<evidence type="ECO:0000313" key="5">
    <source>
        <dbReference type="Proteomes" id="UP000190198"/>
    </source>
</evidence>
<dbReference type="Proteomes" id="UP000190198">
    <property type="component" value="Unassembled WGS sequence"/>
</dbReference>
<evidence type="ECO:0000256" key="1">
    <source>
        <dbReference type="PIRSR" id="PIRSR640198-1"/>
    </source>
</evidence>
<dbReference type="RefSeq" id="WP_135568023.1">
    <property type="nucleotide sequence ID" value="NZ_MPRK01000036.1"/>
</dbReference>